<accession>A0A455T108</accession>
<evidence type="ECO:0000256" key="4">
    <source>
        <dbReference type="ARBA" id="ARBA00022692"/>
    </source>
</evidence>
<proteinExistence type="predicted"/>
<dbReference type="GO" id="GO:0000041">
    <property type="term" value="P:transition metal ion transport"/>
    <property type="evidence" value="ECO:0007669"/>
    <property type="project" value="InterPro"/>
</dbReference>
<reference evidence="8" key="1">
    <citation type="submission" date="2018-12" db="EMBL/GenBank/DDBJ databases">
        <title>Novel natural products biosynthetic potential of the class Ktedonobacteria.</title>
        <authorList>
            <person name="Zheng Y."/>
            <person name="Saitou A."/>
            <person name="Wang C.M."/>
            <person name="Toyoda A."/>
            <person name="Minakuchi Y."/>
            <person name="Sekiguchi Y."/>
            <person name="Ueda K."/>
            <person name="Takano H."/>
            <person name="Sakai Y."/>
            <person name="Yokota A."/>
            <person name="Yabe S."/>
        </authorList>
    </citation>
    <scope>NUCLEOTIDE SEQUENCE</scope>
    <source>
        <strain evidence="8">A3-2</strain>
    </source>
</reference>
<evidence type="ECO:0000256" key="2">
    <source>
        <dbReference type="ARBA" id="ARBA00022448"/>
    </source>
</evidence>
<dbReference type="Gene3D" id="1.10.1760.20">
    <property type="match status" value="1"/>
</dbReference>
<feature type="transmembrane region" description="Helical" evidence="7">
    <location>
        <begin position="314"/>
        <end position="336"/>
    </location>
</feature>
<organism evidence="8">
    <name type="scientific">Thermogemmatispora argillosa</name>
    <dbReference type="NCBI Taxonomy" id="2045280"/>
    <lineage>
        <taxon>Bacteria</taxon>
        <taxon>Bacillati</taxon>
        <taxon>Chloroflexota</taxon>
        <taxon>Ktedonobacteria</taxon>
        <taxon>Thermogemmatisporales</taxon>
        <taxon>Thermogemmatisporaceae</taxon>
        <taxon>Thermogemmatispora</taxon>
    </lineage>
</organism>
<feature type="transmembrane region" description="Helical" evidence="7">
    <location>
        <begin position="285"/>
        <end position="307"/>
    </location>
</feature>
<keyword evidence="2" id="KW-0813">Transport</keyword>
<keyword evidence="6 7" id="KW-0472">Membrane</keyword>
<feature type="transmembrane region" description="Helical" evidence="7">
    <location>
        <begin position="245"/>
        <end position="265"/>
    </location>
</feature>
<dbReference type="InterPro" id="IPR002751">
    <property type="entry name" value="CbiM/NikMN"/>
</dbReference>
<protein>
    <recommendedName>
        <fullName evidence="9">Cobalamin biosynthesis protein CbiM</fullName>
    </recommendedName>
</protein>
<feature type="transmembrane region" description="Helical" evidence="7">
    <location>
        <begin position="180"/>
        <end position="212"/>
    </location>
</feature>
<dbReference type="PANTHER" id="PTHR34229">
    <property type="entry name" value="METAL TRANSPORT PROTEIN HI_1621-RELATED"/>
    <property type="match status" value="1"/>
</dbReference>
<dbReference type="NCBIfam" id="NF008873">
    <property type="entry name" value="PRK11909.1"/>
    <property type="match status" value="1"/>
</dbReference>
<feature type="transmembrane region" description="Helical" evidence="7">
    <location>
        <begin position="103"/>
        <end position="128"/>
    </location>
</feature>
<dbReference type="PANTHER" id="PTHR34229:SF1">
    <property type="entry name" value="METAL TRANSPORT PROTEIN HI_1621-RELATED"/>
    <property type="match status" value="1"/>
</dbReference>
<gene>
    <name evidence="8" type="ORF">KTA_17990</name>
</gene>
<dbReference type="Pfam" id="PF01891">
    <property type="entry name" value="CbiM"/>
    <property type="match status" value="1"/>
</dbReference>
<feature type="transmembrane region" description="Helical" evidence="7">
    <location>
        <begin position="140"/>
        <end position="160"/>
    </location>
</feature>
<feature type="transmembrane region" description="Helical" evidence="7">
    <location>
        <begin position="39"/>
        <end position="60"/>
    </location>
</feature>
<keyword evidence="4 7" id="KW-0812">Transmembrane</keyword>
<evidence type="ECO:0000313" key="8">
    <source>
        <dbReference type="EMBL" id="BBH93600.1"/>
    </source>
</evidence>
<evidence type="ECO:0000256" key="5">
    <source>
        <dbReference type="ARBA" id="ARBA00022989"/>
    </source>
</evidence>
<dbReference type="GO" id="GO:0005886">
    <property type="term" value="C:plasma membrane"/>
    <property type="evidence" value="ECO:0007669"/>
    <property type="project" value="UniProtKB-SubCell"/>
</dbReference>
<comment type="subcellular location">
    <subcellularLocation>
        <location evidence="1">Cell membrane</location>
        <topology evidence="1">Multi-pass membrane protein</topology>
    </subcellularLocation>
</comment>
<evidence type="ECO:0000256" key="1">
    <source>
        <dbReference type="ARBA" id="ARBA00004651"/>
    </source>
</evidence>
<evidence type="ECO:0008006" key="9">
    <source>
        <dbReference type="Google" id="ProtNLM"/>
    </source>
</evidence>
<dbReference type="EMBL" id="AP019377">
    <property type="protein sequence ID" value="BBH93600.1"/>
    <property type="molecule type" value="Genomic_DNA"/>
</dbReference>
<dbReference type="AlphaFoldDB" id="A0A455T108"/>
<evidence type="ECO:0000256" key="7">
    <source>
        <dbReference type="SAM" id="Phobius"/>
    </source>
</evidence>
<name>A0A455T108_9CHLR</name>
<feature type="transmembrane region" description="Helical" evidence="7">
    <location>
        <begin position="392"/>
        <end position="412"/>
    </location>
</feature>
<keyword evidence="5 7" id="KW-1133">Transmembrane helix</keyword>
<evidence type="ECO:0000256" key="6">
    <source>
        <dbReference type="ARBA" id="ARBA00023136"/>
    </source>
</evidence>
<feature type="transmembrane region" description="Helical" evidence="7">
    <location>
        <begin position="72"/>
        <end position="97"/>
    </location>
</feature>
<sequence>MHIPDGYLSPVFSLGSGVVTVPAWALATHKVRDVLNRRTVPLMAIFSALSFTIMMFNVPVPGGTTAHGVGGTLIAIVLGPWAATLCVSVALIIQALFFGDGGILAIFINCLNMGVILPFVGYYAYRLIAGRSPVLSTRRVWAAAIGAYLGITAAALAVGIELGLQPLLFEQNGHALYSPYPLAVAVPAMLLSHAFGASLVEALITALGFAYIQKHHPTFLTTLREAVSGGDVPTGEVQTLPLWRIFALAIPLVLVLLFVAGLITGGGRLDHLFGADWSQVSWSDVGIMLLIVLGIAVVLLPLTWLVLPARLKRVGTFFMALAIFAPLGLIAPGFAFGEGSPEDVQKAFGYIPQGLRDLNGLWNAPLSGYNINADFFTAPNAPLWHAALGYEISGIIGILLLVLVVSGLMLLIRRLTGHAGDEAGASERQAQPREEAL</sequence>
<keyword evidence="3" id="KW-1003">Cell membrane</keyword>
<evidence type="ECO:0000256" key="3">
    <source>
        <dbReference type="ARBA" id="ARBA00022475"/>
    </source>
</evidence>
<feature type="transmembrane region" description="Helical" evidence="7">
    <location>
        <begin position="7"/>
        <end position="27"/>
    </location>
</feature>